<accession>A3HXU2</accession>
<dbReference type="OrthoDB" id="973788at2"/>
<dbReference type="AlphaFoldDB" id="A3HXU2"/>
<evidence type="ECO:0000259" key="2">
    <source>
        <dbReference type="Pfam" id="PF03435"/>
    </source>
</evidence>
<keyword evidence="1" id="KW-0560">Oxidoreductase</keyword>
<dbReference type="EMBL" id="CM001023">
    <property type="protein sequence ID" value="EAZ81415.1"/>
    <property type="molecule type" value="Genomic_DNA"/>
</dbReference>
<dbReference type="Pfam" id="PF03435">
    <property type="entry name" value="Sacchrp_dh_NADP"/>
    <property type="match status" value="1"/>
</dbReference>
<dbReference type="GO" id="GO:0005737">
    <property type="term" value="C:cytoplasm"/>
    <property type="evidence" value="ECO:0007669"/>
    <property type="project" value="TreeGrafter"/>
</dbReference>
<dbReference type="SUPFAM" id="SSF51735">
    <property type="entry name" value="NAD(P)-binding Rossmann-fold domains"/>
    <property type="match status" value="1"/>
</dbReference>
<dbReference type="HOGENOM" id="CLU_016207_3_1_10"/>
<reference evidence="4 5" key="1">
    <citation type="journal article" date="2011" name="J. Bacteriol.">
        <title>Complete genome sequence of Algoriphagus sp. PR1, bacterial prey of a colony-forming choanoflagellate.</title>
        <authorList>
            <person name="Alegado R.A."/>
            <person name="Ferriera S."/>
            <person name="Nusbaum C."/>
            <person name="Young S.K."/>
            <person name="Zeng Q."/>
            <person name="Imamovic A."/>
            <person name="Fairclough S.R."/>
            <person name="King N."/>
        </authorList>
    </citation>
    <scope>NUCLEOTIDE SEQUENCE [LARGE SCALE GENOMIC DNA]</scope>
    <source>
        <strain evidence="4 5">PR1</strain>
    </source>
</reference>
<dbReference type="Gene3D" id="3.40.50.720">
    <property type="entry name" value="NAD(P)-binding Rossmann-like Domain"/>
    <property type="match status" value="1"/>
</dbReference>
<feature type="domain" description="Saccharopine dehydrogenase NADP binding" evidence="2">
    <location>
        <begin position="4"/>
        <end position="119"/>
    </location>
</feature>
<organism evidence="4 5">
    <name type="scientific">Algoriphagus machipongonensis</name>
    <dbReference type="NCBI Taxonomy" id="388413"/>
    <lineage>
        <taxon>Bacteria</taxon>
        <taxon>Pseudomonadati</taxon>
        <taxon>Bacteroidota</taxon>
        <taxon>Cytophagia</taxon>
        <taxon>Cytophagales</taxon>
        <taxon>Cyclobacteriaceae</taxon>
        <taxon>Algoriphagus</taxon>
    </lineage>
</organism>
<feature type="domain" description="Saccharopine dehydrogenase-like C-terminal" evidence="3">
    <location>
        <begin position="126"/>
        <end position="434"/>
    </location>
</feature>
<dbReference type="Proteomes" id="UP000003919">
    <property type="component" value="Chromosome"/>
</dbReference>
<comment type="caution">
    <text evidence="4">The sequence shown here is derived from an EMBL/GenBank/DDBJ whole genome shotgun (WGS) entry which is preliminary data.</text>
</comment>
<evidence type="ECO:0000313" key="4">
    <source>
        <dbReference type="EMBL" id="EAZ81415.1"/>
    </source>
</evidence>
<evidence type="ECO:0000256" key="1">
    <source>
        <dbReference type="ARBA" id="ARBA00023002"/>
    </source>
</evidence>
<dbReference type="InterPro" id="IPR036291">
    <property type="entry name" value="NAD(P)-bd_dom_sf"/>
</dbReference>
<dbReference type="RefSeq" id="WP_008203226.1">
    <property type="nucleotide sequence ID" value="NZ_CM001023.1"/>
</dbReference>
<name>A3HXU2_9BACT</name>
<evidence type="ECO:0000313" key="5">
    <source>
        <dbReference type="Proteomes" id="UP000003919"/>
    </source>
</evidence>
<keyword evidence="5" id="KW-1185">Reference proteome</keyword>
<dbReference type="GO" id="GO:0019878">
    <property type="term" value="P:lysine biosynthetic process via aminoadipic acid"/>
    <property type="evidence" value="ECO:0007669"/>
    <property type="project" value="TreeGrafter"/>
</dbReference>
<gene>
    <name evidence="4" type="ORF">ALPR1_20303</name>
</gene>
<dbReference type="InterPro" id="IPR005097">
    <property type="entry name" value="Sacchrp_dh_NADP-bd"/>
</dbReference>
<dbReference type="eggNOG" id="COG1748">
    <property type="taxonomic scope" value="Bacteria"/>
</dbReference>
<dbReference type="PANTHER" id="PTHR11133">
    <property type="entry name" value="SACCHAROPINE DEHYDROGENASE"/>
    <property type="match status" value="1"/>
</dbReference>
<dbReference type="PANTHER" id="PTHR11133:SF22">
    <property type="entry name" value="ALPHA-AMINOADIPIC SEMIALDEHYDE SYNTHASE, MITOCHONDRIAL"/>
    <property type="match status" value="1"/>
</dbReference>
<dbReference type="STRING" id="388413.ALPR1_20303"/>
<dbReference type="Gene3D" id="3.30.360.10">
    <property type="entry name" value="Dihydrodipicolinate Reductase, domain 2"/>
    <property type="match status" value="1"/>
</dbReference>
<dbReference type="InterPro" id="IPR051168">
    <property type="entry name" value="AASS"/>
</dbReference>
<evidence type="ECO:0000259" key="3">
    <source>
        <dbReference type="Pfam" id="PF16653"/>
    </source>
</evidence>
<dbReference type="GO" id="GO:0004753">
    <property type="term" value="F:saccharopine dehydrogenase activity"/>
    <property type="evidence" value="ECO:0007669"/>
    <property type="project" value="TreeGrafter"/>
</dbReference>
<dbReference type="Pfam" id="PF16653">
    <property type="entry name" value="Sacchrp_dh_C"/>
    <property type="match status" value="1"/>
</dbReference>
<dbReference type="SUPFAM" id="SSF55347">
    <property type="entry name" value="Glyceraldehyde-3-phosphate dehydrogenase-like, C-terminal domain"/>
    <property type="match status" value="1"/>
</dbReference>
<proteinExistence type="predicted"/>
<protein>
    <submittedName>
        <fullName evidence="4">Saccharopine dehydrogenase</fullName>
    </submittedName>
</protein>
<sequence length="445" mass="49786">MQTILILGGGKSSSYLIEYLAASCADKTRNLILADLDLNQAKAKLKGLPGTSARSLDIQNEQERKTLIQEADLVVSMLPAFMHPIVAKDCLELGKHFFSASYESAEMKKMKAEIESKGLFFLNECGLDPGIDHMSAMKIIDEARSKGEEILSFKSYCGGLLAPMSEDNPWKYKFTWNPRNVVLAGQGTAVYQEKGDLKIVPYHQVFKRIEPVSFDGIGDFEGYPNRDSLSYKKVYGLDSISTLLRGTLRRAGFSKAWDVFVQLGMTDDTINMELPENSSLRQFLNSFLPYHESLSIEEKLADFIPDLDFPTFEKIQWLGFFGTRKLPKSSGTAASILQSILEEDWALDSNDKDMIVMKHFFEIKGVNHTKSISSSLVCFGEDSLHTAMAKTVGLPLAIAVDLFLKKEIELKGLHIPVIPEIYVPILTKLEEQGIHFKETEKLSAN</sequence>
<dbReference type="Gene3D" id="1.10.1870.10">
    <property type="entry name" value="Domain 3, Saccharopine reductase"/>
    <property type="match status" value="1"/>
</dbReference>
<dbReference type="InterPro" id="IPR032095">
    <property type="entry name" value="Sacchrp_dh-like_C"/>
</dbReference>
<dbReference type="EMBL" id="AAXU02000001">
    <property type="protein sequence ID" value="EAZ81415.1"/>
    <property type="molecule type" value="Genomic_DNA"/>
</dbReference>